<evidence type="ECO:0000256" key="1">
    <source>
        <dbReference type="ARBA" id="ARBA00006611"/>
    </source>
</evidence>
<protein>
    <submittedName>
        <fullName evidence="4">Pilus assembly protein CpaF</fullName>
    </submittedName>
</protein>
<dbReference type="InterPro" id="IPR022399">
    <property type="entry name" value="TadA-like_ATPase"/>
</dbReference>
<evidence type="ECO:0000313" key="4">
    <source>
        <dbReference type="EMBL" id="SFV22264.1"/>
    </source>
</evidence>
<dbReference type="NCBIfam" id="TIGR03819">
    <property type="entry name" value="heli_sec_ATPase"/>
    <property type="match status" value="1"/>
</dbReference>
<gene>
    <name evidence="4" type="ORF">SAMN04487966_103284</name>
</gene>
<proteinExistence type="inferred from homology"/>
<dbReference type="InterPro" id="IPR050921">
    <property type="entry name" value="T4SS_GSP_E_ATPase"/>
</dbReference>
<evidence type="ECO:0000259" key="3">
    <source>
        <dbReference type="Pfam" id="PF00437"/>
    </source>
</evidence>
<sequence length="427" mass="44651">MTRGWAPTAPPDPAGGRRVSRRRDGIFQPGPRPWDQAKRWLAHQLPGVGSAAADGGSGEVPAELLAESVRRHGAVADADQTAGQMRALADELTGLGPLAPIARRPGITDLLVDGIGAVWSDGTDGLTREPLVLTGDQVRQLAVRLLTQGGRRLDAAQPFADAQIGGARVHAVLPPVAEGGTQLSIRLSAARTVRLEELSAEWPHAQAWLEVLRHLVGTRANVLISGATGSGKTTLLTAVLAEAGPAERILTVEDTRELRPDHPHVVALQARPANAEGAGEITLSDLVRQALRMRPDRLVVGECRGAEVADFLAAMNTGHRGAWGTLHANSAQDVPARLAAMGALAGLSPQALALQAVSAVDAVVHVERTATGRRPVALALVGTPPDGARDRLELTPVMHDDGRQLSWGPGRALWGAGSGGGRHVARD</sequence>
<dbReference type="Proteomes" id="UP000198881">
    <property type="component" value="Unassembled WGS sequence"/>
</dbReference>
<dbReference type="CDD" id="cd01130">
    <property type="entry name" value="VirB11-like_ATPase"/>
    <property type="match status" value="1"/>
</dbReference>
<dbReference type="EMBL" id="FPCG01000003">
    <property type="protein sequence ID" value="SFV22264.1"/>
    <property type="molecule type" value="Genomic_DNA"/>
</dbReference>
<dbReference type="PANTHER" id="PTHR30486:SF6">
    <property type="entry name" value="TYPE IV PILUS RETRACTATION ATPASE PILT"/>
    <property type="match status" value="1"/>
</dbReference>
<dbReference type="Gene3D" id="3.30.450.380">
    <property type="match status" value="1"/>
</dbReference>
<dbReference type="InterPro" id="IPR001482">
    <property type="entry name" value="T2SS/T4SS_dom"/>
</dbReference>
<keyword evidence="5" id="KW-1185">Reference proteome</keyword>
<dbReference type="AlphaFoldDB" id="A0A1I7MK05"/>
<dbReference type="GO" id="GO:0016887">
    <property type="term" value="F:ATP hydrolysis activity"/>
    <property type="evidence" value="ECO:0007669"/>
    <property type="project" value="InterPro"/>
</dbReference>
<organism evidence="4 5">
    <name type="scientific">Micrococcus terreus</name>
    <dbReference type="NCBI Taxonomy" id="574650"/>
    <lineage>
        <taxon>Bacteria</taxon>
        <taxon>Bacillati</taxon>
        <taxon>Actinomycetota</taxon>
        <taxon>Actinomycetes</taxon>
        <taxon>Micrococcales</taxon>
        <taxon>Micrococcaceae</taxon>
        <taxon>Micrococcus</taxon>
    </lineage>
</organism>
<evidence type="ECO:0000256" key="2">
    <source>
        <dbReference type="SAM" id="MobiDB-lite"/>
    </source>
</evidence>
<name>A0A1I7MK05_9MICC</name>
<evidence type="ECO:0000313" key="5">
    <source>
        <dbReference type="Proteomes" id="UP000198881"/>
    </source>
</evidence>
<dbReference type="Pfam" id="PF00437">
    <property type="entry name" value="T2SSE"/>
    <property type="match status" value="1"/>
</dbReference>
<reference evidence="4 5" key="1">
    <citation type="submission" date="2016-10" db="EMBL/GenBank/DDBJ databases">
        <authorList>
            <person name="de Groot N.N."/>
        </authorList>
    </citation>
    <scope>NUCLEOTIDE SEQUENCE [LARGE SCALE GENOMIC DNA]</scope>
    <source>
        <strain evidence="4 5">CGMCC 1.7054</strain>
    </source>
</reference>
<dbReference type="InterPro" id="IPR027417">
    <property type="entry name" value="P-loop_NTPase"/>
</dbReference>
<feature type="domain" description="Bacterial type II secretion system protein E" evidence="3">
    <location>
        <begin position="154"/>
        <end position="355"/>
    </location>
</feature>
<dbReference type="Gene3D" id="3.40.50.300">
    <property type="entry name" value="P-loop containing nucleotide triphosphate hydrolases"/>
    <property type="match status" value="1"/>
</dbReference>
<comment type="similarity">
    <text evidence="1">Belongs to the GSP E family.</text>
</comment>
<dbReference type="SUPFAM" id="SSF52540">
    <property type="entry name" value="P-loop containing nucleoside triphosphate hydrolases"/>
    <property type="match status" value="1"/>
</dbReference>
<dbReference type="OrthoDB" id="9810761at2"/>
<dbReference type="STRING" id="574650.SAMN04487966_103284"/>
<accession>A0A1I7MK05</accession>
<feature type="region of interest" description="Disordered" evidence="2">
    <location>
        <begin position="1"/>
        <end position="37"/>
    </location>
</feature>
<dbReference type="PANTHER" id="PTHR30486">
    <property type="entry name" value="TWITCHING MOTILITY PROTEIN PILT"/>
    <property type="match status" value="1"/>
</dbReference>